<dbReference type="EMBL" id="QNGE01000437">
    <property type="protein sequence ID" value="KAA3680463.1"/>
    <property type="molecule type" value="Genomic_DNA"/>
</dbReference>
<organism evidence="1 2">
    <name type="scientific">Paragonimus westermani</name>
    <dbReference type="NCBI Taxonomy" id="34504"/>
    <lineage>
        <taxon>Eukaryota</taxon>
        <taxon>Metazoa</taxon>
        <taxon>Spiralia</taxon>
        <taxon>Lophotrochozoa</taxon>
        <taxon>Platyhelminthes</taxon>
        <taxon>Trematoda</taxon>
        <taxon>Digenea</taxon>
        <taxon>Plagiorchiida</taxon>
        <taxon>Troglotremata</taxon>
        <taxon>Troglotrematidae</taxon>
        <taxon>Paragonimus</taxon>
    </lineage>
</organism>
<comment type="caution">
    <text evidence="1">The sequence shown here is derived from an EMBL/GenBank/DDBJ whole genome shotgun (WGS) entry which is preliminary data.</text>
</comment>
<dbReference type="SUPFAM" id="SSF46966">
    <property type="entry name" value="Spectrin repeat"/>
    <property type="match status" value="1"/>
</dbReference>
<accession>A0A5J4NY61</accession>
<reference evidence="1 2" key="1">
    <citation type="journal article" date="2019" name="Gigascience">
        <title>Whole-genome sequence of the oriental lung fluke Paragonimus westermani.</title>
        <authorList>
            <person name="Oey H."/>
            <person name="Zakrzewski M."/>
            <person name="Narain K."/>
            <person name="Devi K.R."/>
            <person name="Agatsuma T."/>
            <person name="Nawaratna S."/>
            <person name="Gobert G.N."/>
            <person name="Jones M.K."/>
            <person name="Ragan M.A."/>
            <person name="McManus D.P."/>
            <person name="Krause L."/>
        </authorList>
    </citation>
    <scope>NUCLEOTIDE SEQUENCE [LARGE SCALE GENOMIC DNA]</scope>
    <source>
        <strain evidence="1 2">IND2009</strain>
    </source>
</reference>
<name>A0A5J4NY61_9TREM</name>
<dbReference type="AlphaFoldDB" id="A0A5J4NY61"/>
<dbReference type="Proteomes" id="UP000324629">
    <property type="component" value="Unassembled WGS sequence"/>
</dbReference>
<gene>
    <name evidence="1" type="ORF">DEA37_0000371</name>
</gene>
<keyword evidence="2" id="KW-1185">Reference proteome</keyword>
<evidence type="ECO:0008006" key="3">
    <source>
        <dbReference type="Google" id="ProtNLM"/>
    </source>
</evidence>
<protein>
    <recommendedName>
        <fullName evidence="3">Spectrin beta</fullName>
    </recommendedName>
</protein>
<evidence type="ECO:0000313" key="1">
    <source>
        <dbReference type="EMBL" id="KAA3680463.1"/>
    </source>
</evidence>
<evidence type="ECO:0000313" key="2">
    <source>
        <dbReference type="Proteomes" id="UP000324629"/>
    </source>
</evidence>
<dbReference type="Gene3D" id="1.20.58.60">
    <property type="match status" value="1"/>
</dbReference>
<proteinExistence type="predicted"/>
<sequence length="134" mass="15915">MRCEMKLEEWFIEKAELIEEVDRQQAHSDHFQSTVDSSDWKDAHRAYVAKQYAQLRILESELKANHTRIEAVFQNAVNTVIQHPQLVDPVQIRLDELRSRWKGLQSLMQTRLEKMMKLHRGKKLVDCTAFMHLD</sequence>